<protein>
    <submittedName>
        <fullName evidence="1">Uncharacterized protein</fullName>
    </submittedName>
</protein>
<keyword evidence="2" id="KW-1185">Reference proteome</keyword>
<proteinExistence type="predicted"/>
<dbReference type="SUPFAM" id="SSF51658">
    <property type="entry name" value="Xylose isomerase-like"/>
    <property type="match status" value="1"/>
</dbReference>
<dbReference type="InterPro" id="IPR036237">
    <property type="entry name" value="Xyl_isomerase-like_sf"/>
</dbReference>
<dbReference type="Proteomes" id="UP001236014">
    <property type="component" value="Chromosome"/>
</dbReference>
<accession>A0A9Y2IC20</accession>
<reference evidence="1 2" key="1">
    <citation type="submission" date="2023-06" db="EMBL/GenBank/DDBJ databases">
        <authorList>
            <person name="Oyuntsetseg B."/>
            <person name="Kim S.B."/>
        </authorList>
    </citation>
    <scope>NUCLEOTIDE SEQUENCE [LARGE SCALE GENOMIC DNA]</scope>
    <source>
        <strain evidence="1 2">2-15</strain>
    </source>
</reference>
<evidence type="ECO:0000313" key="2">
    <source>
        <dbReference type="Proteomes" id="UP001236014"/>
    </source>
</evidence>
<evidence type="ECO:0000313" key="1">
    <source>
        <dbReference type="EMBL" id="WIX76982.1"/>
    </source>
</evidence>
<dbReference type="EMBL" id="CP127294">
    <property type="protein sequence ID" value="WIX76982.1"/>
    <property type="molecule type" value="Genomic_DNA"/>
</dbReference>
<dbReference type="RefSeq" id="WP_285967727.1">
    <property type="nucleotide sequence ID" value="NZ_CP127294.1"/>
</dbReference>
<dbReference type="KEGG" id="acab:QRX50_37040"/>
<gene>
    <name evidence="1" type="ORF">QRX50_37040</name>
</gene>
<organism evidence="1 2">
    <name type="scientific">Amycolatopsis carbonis</name>
    <dbReference type="NCBI Taxonomy" id="715471"/>
    <lineage>
        <taxon>Bacteria</taxon>
        <taxon>Bacillati</taxon>
        <taxon>Actinomycetota</taxon>
        <taxon>Actinomycetes</taxon>
        <taxon>Pseudonocardiales</taxon>
        <taxon>Pseudonocardiaceae</taxon>
        <taxon>Amycolatopsis</taxon>
    </lineage>
</organism>
<dbReference type="AlphaFoldDB" id="A0A9Y2IC20"/>
<sequence>MSPRLGVSSACAKNLSSADLASLVIGLGGQAVDLRAGRSHRWELTGLDDFHARGVDVGHVGLSVVLGDPGHEPEEIAEQADRHGAVPVRVFAAEQPGLADNQLMKAQLEALAGRTRPPGDVLVDTHQGYASLREIERLHDRFGVRTVVDLEGLAFLEPRIEKAGARLASFTHTVHVKGFALRRGSLKTEHRPFGRADRAVLSRTREAFAEVPYVCLQSEAEAVAQDFAAMAEVWT</sequence>
<name>A0A9Y2IC20_9PSEU</name>